<dbReference type="EMBL" id="BMWG01000001">
    <property type="protein sequence ID" value="GGZ15077.1"/>
    <property type="molecule type" value="Genomic_DNA"/>
</dbReference>
<keyword evidence="2" id="KW-1185">Reference proteome</keyword>
<proteinExistence type="predicted"/>
<comment type="caution">
    <text evidence="1">The sequence shown here is derived from an EMBL/GenBank/DDBJ whole genome shotgun (WGS) entry which is preliminary data.</text>
</comment>
<reference evidence="1" key="2">
    <citation type="submission" date="2020-09" db="EMBL/GenBank/DDBJ databases">
        <authorList>
            <person name="Sun Q."/>
            <person name="Ohkuma M."/>
        </authorList>
    </citation>
    <scope>NUCLEOTIDE SEQUENCE</scope>
    <source>
        <strain evidence="1">JCM 4988</strain>
    </source>
</reference>
<dbReference type="AlphaFoldDB" id="A0A918PMR3"/>
<sequence>MPGSVRVDRGAIPLFWLVVHCGTAVGRRVRAARGANARGAPGPAGRATGTVFGTAFGIETVRK</sequence>
<name>A0A918PMR3_9ACTN</name>
<gene>
    <name evidence="1" type="ORF">GCM10010387_04200</name>
</gene>
<protein>
    <submittedName>
        <fullName evidence="1">Uncharacterized protein</fullName>
    </submittedName>
</protein>
<organism evidence="1 2">
    <name type="scientific">Streptomyces inusitatus</name>
    <dbReference type="NCBI Taxonomy" id="68221"/>
    <lineage>
        <taxon>Bacteria</taxon>
        <taxon>Bacillati</taxon>
        <taxon>Actinomycetota</taxon>
        <taxon>Actinomycetes</taxon>
        <taxon>Kitasatosporales</taxon>
        <taxon>Streptomycetaceae</taxon>
        <taxon>Streptomyces</taxon>
    </lineage>
</organism>
<accession>A0A918PMR3</accession>
<reference evidence="1" key="1">
    <citation type="journal article" date="2014" name="Int. J. Syst. Evol. Microbiol.">
        <title>Complete genome sequence of Corynebacterium casei LMG S-19264T (=DSM 44701T), isolated from a smear-ripened cheese.</title>
        <authorList>
            <consortium name="US DOE Joint Genome Institute (JGI-PGF)"/>
            <person name="Walter F."/>
            <person name="Albersmeier A."/>
            <person name="Kalinowski J."/>
            <person name="Ruckert C."/>
        </authorList>
    </citation>
    <scope>NUCLEOTIDE SEQUENCE</scope>
    <source>
        <strain evidence="1">JCM 4988</strain>
    </source>
</reference>
<evidence type="ECO:0000313" key="2">
    <source>
        <dbReference type="Proteomes" id="UP000630936"/>
    </source>
</evidence>
<dbReference type="Proteomes" id="UP000630936">
    <property type="component" value="Unassembled WGS sequence"/>
</dbReference>
<evidence type="ECO:0000313" key="1">
    <source>
        <dbReference type="EMBL" id="GGZ15077.1"/>
    </source>
</evidence>